<dbReference type="EMBL" id="CP003923">
    <property type="protein sequence ID" value="AIC94000.1"/>
    <property type="molecule type" value="Genomic_DNA"/>
</dbReference>
<keyword evidence="1" id="KW-0812">Transmembrane</keyword>
<evidence type="ECO:0000256" key="1">
    <source>
        <dbReference type="SAM" id="Phobius"/>
    </source>
</evidence>
<keyword evidence="3" id="KW-1185">Reference proteome</keyword>
<reference evidence="2 3" key="1">
    <citation type="journal article" date="2014" name="Gene">
        <title>A comparative genomic analysis of the alkalitolerant soil bacterium Bacillus lehensis G1.</title>
        <authorList>
            <person name="Noor Y.M."/>
            <person name="Samsulrizal N.H."/>
            <person name="Jema'on N.A."/>
            <person name="Low K.O."/>
            <person name="Ramli A.N."/>
            <person name="Alias N.I."/>
            <person name="Damis S.I."/>
            <person name="Fuzi S.F."/>
            <person name="Isa M.N."/>
            <person name="Murad A.M."/>
            <person name="Raih M.F."/>
            <person name="Bakar F.D."/>
            <person name="Najimudin N."/>
            <person name="Mahadi N.M."/>
            <person name="Illias R.M."/>
        </authorList>
    </citation>
    <scope>NUCLEOTIDE SEQUENCE [LARGE SCALE GENOMIC DNA]</scope>
    <source>
        <strain evidence="2 3">G1</strain>
    </source>
</reference>
<feature type="transmembrane region" description="Helical" evidence="1">
    <location>
        <begin position="14"/>
        <end position="34"/>
    </location>
</feature>
<dbReference type="RefSeq" id="WP_035396032.1">
    <property type="nucleotide sequence ID" value="NZ_CP003923.1"/>
</dbReference>
<dbReference type="OrthoDB" id="2887042at2"/>
<dbReference type="eggNOG" id="ENOG5030ES2">
    <property type="taxonomic scope" value="Bacteria"/>
</dbReference>
<sequence length="78" mass="8916">MDQRDKLVYAKKDYHAFCLVFLGIGFFLTVGLWLPEPYRIETTLALAVIVGACLVFSSGCFVLSWLANMRLQRLNNKE</sequence>
<gene>
    <name evidence="2" type="ORF">BleG1_1417</name>
</gene>
<keyword evidence="1" id="KW-1133">Transmembrane helix</keyword>
<accession>A0A060LW36</accession>
<keyword evidence="1" id="KW-0472">Membrane</keyword>
<dbReference type="HOGENOM" id="CLU_2614645_0_0_9"/>
<organism evidence="2 3">
    <name type="scientific">Shouchella lehensis G1</name>
    <dbReference type="NCBI Taxonomy" id="1246626"/>
    <lineage>
        <taxon>Bacteria</taxon>
        <taxon>Bacillati</taxon>
        <taxon>Bacillota</taxon>
        <taxon>Bacilli</taxon>
        <taxon>Bacillales</taxon>
        <taxon>Bacillaceae</taxon>
        <taxon>Shouchella</taxon>
    </lineage>
</organism>
<evidence type="ECO:0008006" key="4">
    <source>
        <dbReference type="Google" id="ProtNLM"/>
    </source>
</evidence>
<feature type="transmembrane region" description="Helical" evidence="1">
    <location>
        <begin position="46"/>
        <end position="67"/>
    </location>
</feature>
<evidence type="ECO:0000313" key="3">
    <source>
        <dbReference type="Proteomes" id="UP000027142"/>
    </source>
</evidence>
<protein>
    <recommendedName>
        <fullName evidence="4">YrhC-like protein</fullName>
    </recommendedName>
</protein>
<dbReference type="AlphaFoldDB" id="A0A060LW36"/>
<dbReference type="Proteomes" id="UP000027142">
    <property type="component" value="Chromosome"/>
</dbReference>
<proteinExistence type="predicted"/>
<dbReference type="KEGG" id="ble:BleG1_1417"/>
<dbReference type="PATRIC" id="fig|1246626.3.peg.1407"/>
<evidence type="ECO:0000313" key="2">
    <source>
        <dbReference type="EMBL" id="AIC94000.1"/>
    </source>
</evidence>
<name>A0A060LW36_9BACI</name>